<name>A0ABX2R7H7_9THEO</name>
<sequence length="137" mass="16797">MAVAKKQLLEKQARKAQEEAIKKLKELEDTFIENLAHYLKTTPWQEVERRFFMAKMYRTHGRLIKKLYEKHYLPQVNGIWCKVEKDKIDSFFEWSKEDYCQTMENKWEEKLLLAGEYTAEDKRLYEKLKILWKIMQK</sequence>
<evidence type="ECO:0000313" key="2">
    <source>
        <dbReference type="Proteomes" id="UP000604066"/>
    </source>
</evidence>
<accession>A0ABX2R7H7</accession>
<gene>
    <name evidence="1" type="ORF">HDG70_000825</name>
</gene>
<organism evidence="1 2">
    <name type="scientific">Carboxydothermus ferrireducens DSM 11255</name>
    <dbReference type="NCBI Taxonomy" id="1119529"/>
    <lineage>
        <taxon>Bacteria</taxon>
        <taxon>Bacillati</taxon>
        <taxon>Bacillota</taxon>
        <taxon>Clostridia</taxon>
        <taxon>Thermoanaerobacterales</taxon>
        <taxon>Thermoanaerobacteraceae</taxon>
        <taxon>Carboxydothermus</taxon>
    </lineage>
</organism>
<protein>
    <submittedName>
        <fullName evidence="1">Uncharacterized protein</fullName>
    </submittedName>
</protein>
<keyword evidence="2" id="KW-1185">Reference proteome</keyword>
<comment type="caution">
    <text evidence="1">The sequence shown here is derived from an EMBL/GenBank/DDBJ whole genome shotgun (WGS) entry which is preliminary data.</text>
</comment>
<evidence type="ECO:0000313" key="1">
    <source>
        <dbReference type="EMBL" id="NYE57119.1"/>
    </source>
</evidence>
<reference evidence="1 2" key="1">
    <citation type="submission" date="2020-07" db="EMBL/GenBank/DDBJ databases">
        <title>Genomic Encyclopedia of Type Strains, Phase III (KMG-III): the genomes of soil and plant-associated and newly described type strains.</title>
        <authorList>
            <person name="Whitman W."/>
        </authorList>
    </citation>
    <scope>NUCLEOTIDE SEQUENCE [LARGE SCALE GENOMIC DNA]</scope>
    <source>
        <strain evidence="1 2">DSM 11255</strain>
    </source>
</reference>
<dbReference type="Proteomes" id="UP000604066">
    <property type="component" value="Unassembled WGS sequence"/>
</dbReference>
<proteinExistence type="predicted"/>
<dbReference type="RefSeq" id="WP_034541926.1">
    <property type="nucleotide sequence ID" value="NZ_ATYG01000021.1"/>
</dbReference>
<dbReference type="EMBL" id="JACCBS010000001">
    <property type="protein sequence ID" value="NYE57119.1"/>
    <property type="molecule type" value="Genomic_DNA"/>
</dbReference>